<dbReference type="CDD" id="cd00093">
    <property type="entry name" value="HTH_XRE"/>
    <property type="match status" value="1"/>
</dbReference>
<evidence type="ECO:0000313" key="2">
    <source>
        <dbReference type="EMBL" id="EOH86740.1"/>
    </source>
</evidence>
<sequence length="82" mass="9320">MRNNLKKIMQVTNMNQTQLAEKTGLSRQFINKLVNEKSGINPQQSSMEAIADVTGFSVYDIFFNNDVQLVLQNINIESKEVV</sequence>
<proteinExistence type="predicted"/>
<dbReference type="RefSeq" id="WP_010760108.1">
    <property type="nucleotide sequence ID" value="NZ_ASWD01000003.1"/>
</dbReference>
<feature type="domain" description="HTH cro/C1-type" evidence="1">
    <location>
        <begin position="5"/>
        <end position="61"/>
    </location>
</feature>
<dbReference type="Gene3D" id="1.10.260.40">
    <property type="entry name" value="lambda repressor-like DNA-binding domains"/>
    <property type="match status" value="1"/>
</dbReference>
<dbReference type="GO" id="GO:0003677">
    <property type="term" value="F:DNA binding"/>
    <property type="evidence" value="ECO:0007669"/>
    <property type="project" value="InterPro"/>
</dbReference>
<dbReference type="PATRIC" id="fig|1158607.3.peg.5163"/>
<dbReference type="HOGENOM" id="CLU_2553043_0_0_9"/>
<dbReference type="STRING" id="160454.RV10_GL003689"/>
<organism evidence="2 3">
    <name type="scientific">Enterococcus pallens ATCC BAA-351</name>
    <dbReference type="NCBI Taxonomy" id="1158607"/>
    <lineage>
        <taxon>Bacteria</taxon>
        <taxon>Bacillati</taxon>
        <taxon>Bacillota</taxon>
        <taxon>Bacilli</taxon>
        <taxon>Lactobacillales</taxon>
        <taxon>Enterococcaceae</taxon>
        <taxon>Enterococcus</taxon>
    </lineage>
</organism>
<keyword evidence="3" id="KW-1185">Reference proteome</keyword>
<reference evidence="2 3" key="1">
    <citation type="submission" date="2013-02" db="EMBL/GenBank/DDBJ databases">
        <title>The Genome Sequence of Enterococcus pallens BAA-351.</title>
        <authorList>
            <consortium name="The Broad Institute Genome Sequencing Platform"/>
            <consortium name="The Broad Institute Genome Sequencing Center for Infectious Disease"/>
            <person name="Earl A.M."/>
            <person name="Gilmore M.S."/>
            <person name="Lebreton F."/>
            <person name="Walker B."/>
            <person name="Young S.K."/>
            <person name="Zeng Q."/>
            <person name="Gargeya S."/>
            <person name="Fitzgerald M."/>
            <person name="Haas B."/>
            <person name="Abouelleil A."/>
            <person name="Alvarado L."/>
            <person name="Arachchi H.M."/>
            <person name="Berlin A.M."/>
            <person name="Chapman S.B."/>
            <person name="Dewar J."/>
            <person name="Goldberg J."/>
            <person name="Griggs A."/>
            <person name="Gujja S."/>
            <person name="Hansen M."/>
            <person name="Howarth C."/>
            <person name="Imamovic A."/>
            <person name="Larimer J."/>
            <person name="McCowan C."/>
            <person name="Murphy C."/>
            <person name="Neiman D."/>
            <person name="Pearson M."/>
            <person name="Priest M."/>
            <person name="Roberts A."/>
            <person name="Saif S."/>
            <person name="Shea T."/>
            <person name="Sisk P."/>
            <person name="Sykes S."/>
            <person name="Wortman J."/>
            <person name="Nusbaum C."/>
            <person name="Birren B."/>
        </authorList>
    </citation>
    <scope>NUCLEOTIDE SEQUENCE [LARGE SCALE GENOMIC DNA]</scope>
    <source>
        <strain evidence="2 3">ATCC BAA-351</strain>
    </source>
</reference>
<dbReference type="PROSITE" id="PS50943">
    <property type="entry name" value="HTH_CROC1"/>
    <property type="match status" value="1"/>
</dbReference>
<accession>R2RTU0</accession>
<evidence type="ECO:0000313" key="3">
    <source>
        <dbReference type="Proteomes" id="UP000013782"/>
    </source>
</evidence>
<dbReference type="EMBL" id="AJAQ01000050">
    <property type="protein sequence ID" value="EOH86740.1"/>
    <property type="molecule type" value="Genomic_DNA"/>
</dbReference>
<evidence type="ECO:0000259" key="1">
    <source>
        <dbReference type="PROSITE" id="PS50943"/>
    </source>
</evidence>
<dbReference type="InterPro" id="IPR010982">
    <property type="entry name" value="Lambda_DNA-bd_dom_sf"/>
</dbReference>
<gene>
    <name evidence="2" type="ORF">UAU_05186</name>
</gene>
<dbReference type="Pfam" id="PF13443">
    <property type="entry name" value="HTH_26"/>
    <property type="match status" value="1"/>
</dbReference>
<dbReference type="InterPro" id="IPR001387">
    <property type="entry name" value="Cro/C1-type_HTH"/>
</dbReference>
<name>R2RTU0_9ENTE</name>
<dbReference type="SUPFAM" id="SSF47413">
    <property type="entry name" value="lambda repressor-like DNA-binding domains"/>
    <property type="match status" value="1"/>
</dbReference>
<dbReference type="AlphaFoldDB" id="R2RTU0"/>
<protein>
    <recommendedName>
        <fullName evidence="1">HTH cro/C1-type domain-containing protein</fullName>
    </recommendedName>
</protein>
<comment type="caution">
    <text evidence="2">The sequence shown here is derived from an EMBL/GenBank/DDBJ whole genome shotgun (WGS) entry which is preliminary data.</text>
</comment>
<dbReference type="SMART" id="SM00530">
    <property type="entry name" value="HTH_XRE"/>
    <property type="match status" value="1"/>
</dbReference>
<dbReference type="Proteomes" id="UP000013782">
    <property type="component" value="Unassembled WGS sequence"/>
</dbReference>